<evidence type="ECO:0000313" key="3">
    <source>
        <dbReference type="Proteomes" id="UP000193623"/>
    </source>
</evidence>
<evidence type="ECO:0000313" key="2">
    <source>
        <dbReference type="EMBL" id="SLN49151.1"/>
    </source>
</evidence>
<organism evidence="2 3">
    <name type="scientific">Pseudooctadecabacter jejudonensis</name>
    <dbReference type="NCBI Taxonomy" id="1391910"/>
    <lineage>
        <taxon>Bacteria</taxon>
        <taxon>Pseudomonadati</taxon>
        <taxon>Pseudomonadota</taxon>
        <taxon>Alphaproteobacteria</taxon>
        <taxon>Rhodobacterales</taxon>
        <taxon>Paracoccaceae</taxon>
        <taxon>Pseudooctadecabacter</taxon>
    </lineage>
</organism>
<dbReference type="AlphaFoldDB" id="A0A1Y5SVS0"/>
<proteinExistence type="predicted"/>
<keyword evidence="1" id="KW-1133">Transmembrane helix</keyword>
<feature type="transmembrane region" description="Helical" evidence="1">
    <location>
        <begin position="62"/>
        <end position="80"/>
    </location>
</feature>
<sequence>MTGLLALAAFEQPMKRFAVLLGIGSTVCVVQGWTLAAMLFSLPFCVIWAYCGWLRTEPQLKWLNLMFAALYIYGLARHIWWTN</sequence>
<evidence type="ECO:0000256" key="1">
    <source>
        <dbReference type="SAM" id="Phobius"/>
    </source>
</evidence>
<reference evidence="2 3" key="1">
    <citation type="submission" date="2017-03" db="EMBL/GenBank/DDBJ databases">
        <authorList>
            <person name="Afonso C.L."/>
            <person name="Miller P.J."/>
            <person name="Scott M.A."/>
            <person name="Spackman E."/>
            <person name="Goraichik I."/>
            <person name="Dimitrov K.M."/>
            <person name="Suarez D.L."/>
            <person name="Swayne D.E."/>
        </authorList>
    </citation>
    <scope>NUCLEOTIDE SEQUENCE [LARGE SCALE GENOMIC DNA]</scope>
    <source>
        <strain evidence="2 3">CECT 8397</strain>
    </source>
</reference>
<gene>
    <name evidence="2" type="ORF">PSJ8397_02536</name>
</gene>
<keyword evidence="1" id="KW-0472">Membrane</keyword>
<dbReference type="OrthoDB" id="6401329at2"/>
<accession>A0A1Y5SVS0</accession>
<dbReference type="Proteomes" id="UP000193623">
    <property type="component" value="Unassembled WGS sequence"/>
</dbReference>
<name>A0A1Y5SVS0_9RHOB</name>
<evidence type="ECO:0008006" key="4">
    <source>
        <dbReference type="Google" id="ProtNLM"/>
    </source>
</evidence>
<feature type="transmembrane region" description="Helical" evidence="1">
    <location>
        <begin position="20"/>
        <end position="50"/>
    </location>
</feature>
<keyword evidence="3" id="KW-1185">Reference proteome</keyword>
<protein>
    <recommendedName>
        <fullName evidence="4">Peptidase</fullName>
    </recommendedName>
</protein>
<dbReference type="EMBL" id="FWFT01000004">
    <property type="protein sequence ID" value="SLN49151.1"/>
    <property type="molecule type" value="Genomic_DNA"/>
</dbReference>
<keyword evidence="1" id="KW-0812">Transmembrane</keyword>